<dbReference type="GO" id="GO:0000981">
    <property type="term" value="F:DNA-binding transcription factor activity, RNA polymerase II-specific"/>
    <property type="evidence" value="ECO:0000318"/>
    <property type="project" value="GO_Central"/>
</dbReference>
<evidence type="ECO:0000313" key="4">
    <source>
        <dbReference type="Proteomes" id="UP000006727"/>
    </source>
</evidence>
<name>A0A2K1JVF5_PHYPA</name>
<dbReference type="EMBL" id="ABEU02000011">
    <property type="protein sequence ID" value="PNR45507.1"/>
    <property type="molecule type" value="Genomic_DNA"/>
</dbReference>
<dbReference type="GeneID" id="112288382"/>
<dbReference type="InterPro" id="IPR015633">
    <property type="entry name" value="E2F"/>
</dbReference>
<proteinExistence type="predicted"/>
<gene>
    <name evidence="3" type="primary">LOC112288382</name>
    <name evidence="2" type="ORF">PHYPA_015278</name>
</gene>
<organism evidence="2">
    <name type="scientific">Physcomitrium patens</name>
    <name type="common">Spreading-leaved earth moss</name>
    <name type="synonym">Physcomitrella patens</name>
    <dbReference type="NCBI Taxonomy" id="3218"/>
    <lineage>
        <taxon>Eukaryota</taxon>
        <taxon>Viridiplantae</taxon>
        <taxon>Streptophyta</taxon>
        <taxon>Embryophyta</taxon>
        <taxon>Bryophyta</taxon>
        <taxon>Bryophytina</taxon>
        <taxon>Bryopsida</taxon>
        <taxon>Funariidae</taxon>
        <taxon>Funariales</taxon>
        <taxon>Funariaceae</taxon>
        <taxon>Physcomitrium</taxon>
    </lineage>
</organism>
<evidence type="ECO:0000313" key="2">
    <source>
        <dbReference type="EMBL" id="PNR45507.1"/>
    </source>
</evidence>
<feature type="region of interest" description="Disordered" evidence="1">
    <location>
        <begin position="1012"/>
        <end position="1044"/>
    </location>
</feature>
<evidence type="ECO:0000256" key="1">
    <source>
        <dbReference type="SAM" id="MobiDB-lite"/>
    </source>
</evidence>
<feature type="compositionally biased region" description="Basic and acidic residues" evidence="1">
    <location>
        <begin position="1031"/>
        <end position="1044"/>
    </location>
</feature>
<dbReference type="PaxDb" id="3218-PP1S123_11V6.1"/>
<dbReference type="EnsemblPlants" id="Pp3c11_20040V3.1">
    <property type="protein sequence ID" value="Pp3c11_20040V3.1"/>
    <property type="gene ID" value="Pp3c11_20040"/>
</dbReference>
<keyword evidence="4" id="KW-1185">Reference proteome</keyword>
<reference evidence="2 4" key="1">
    <citation type="journal article" date="2008" name="Science">
        <title>The Physcomitrella genome reveals evolutionary insights into the conquest of land by plants.</title>
        <authorList>
            <person name="Rensing S."/>
            <person name="Lang D."/>
            <person name="Zimmer A."/>
            <person name="Terry A."/>
            <person name="Salamov A."/>
            <person name="Shapiro H."/>
            <person name="Nishiyama T."/>
            <person name="Perroud P.-F."/>
            <person name="Lindquist E."/>
            <person name="Kamisugi Y."/>
            <person name="Tanahashi T."/>
            <person name="Sakakibara K."/>
            <person name="Fujita T."/>
            <person name="Oishi K."/>
            <person name="Shin-I T."/>
            <person name="Kuroki Y."/>
            <person name="Toyoda A."/>
            <person name="Suzuki Y."/>
            <person name="Hashimoto A."/>
            <person name="Yamaguchi K."/>
            <person name="Sugano A."/>
            <person name="Kohara Y."/>
            <person name="Fujiyama A."/>
            <person name="Anterola A."/>
            <person name="Aoki S."/>
            <person name="Ashton N."/>
            <person name="Barbazuk W.B."/>
            <person name="Barker E."/>
            <person name="Bennetzen J."/>
            <person name="Bezanilla M."/>
            <person name="Blankenship R."/>
            <person name="Cho S.H."/>
            <person name="Dutcher S."/>
            <person name="Estelle M."/>
            <person name="Fawcett J.A."/>
            <person name="Gundlach H."/>
            <person name="Hanada K."/>
            <person name="Heyl A."/>
            <person name="Hicks K.A."/>
            <person name="Hugh J."/>
            <person name="Lohr M."/>
            <person name="Mayer K."/>
            <person name="Melkozernov A."/>
            <person name="Murata T."/>
            <person name="Nelson D."/>
            <person name="Pils B."/>
            <person name="Prigge M."/>
            <person name="Reiss B."/>
            <person name="Renner T."/>
            <person name="Rombauts S."/>
            <person name="Rushton P."/>
            <person name="Sanderfoot A."/>
            <person name="Schween G."/>
            <person name="Shiu S.-H."/>
            <person name="Stueber K."/>
            <person name="Theodoulou F.L."/>
            <person name="Tu H."/>
            <person name="Van de Peer Y."/>
            <person name="Verrier P.J."/>
            <person name="Waters E."/>
            <person name="Wood A."/>
            <person name="Yang L."/>
            <person name="Cove D."/>
            <person name="Cuming A."/>
            <person name="Hasebe M."/>
            <person name="Lucas S."/>
            <person name="Mishler D.B."/>
            <person name="Reski R."/>
            <person name="Grigoriev I."/>
            <person name="Quatrano R.S."/>
            <person name="Boore J.L."/>
        </authorList>
    </citation>
    <scope>NUCLEOTIDE SEQUENCE [LARGE SCALE GENOMIC DNA]</scope>
    <source>
        <strain evidence="3 4">cv. Gransden 2004</strain>
    </source>
</reference>
<evidence type="ECO:0000313" key="3">
    <source>
        <dbReference type="EnsemblPlants" id="Pp3c11_20040V3.1"/>
    </source>
</evidence>
<dbReference type="Gramene" id="Pp3c11_20040V3.1">
    <property type="protein sequence ID" value="Pp3c11_20040V3.1"/>
    <property type="gene ID" value="Pp3c11_20040"/>
</dbReference>
<dbReference type="PANTHER" id="PTHR12081">
    <property type="entry name" value="TRANSCRIPTION FACTOR E2F"/>
    <property type="match status" value="1"/>
</dbReference>
<accession>A0A2K1JVF5</accession>
<dbReference type="GO" id="GO:0006357">
    <property type="term" value="P:regulation of transcription by RNA polymerase II"/>
    <property type="evidence" value="ECO:0000318"/>
    <property type="project" value="GO_Central"/>
</dbReference>
<dbReference type="Proteomes" id="UP000006727">
    <property type="component" value="Chromosome 11"/>
</dbReference>
<dbReference type="KEGG" id="ppp:112288382"/>
<evidence type="ECO:0008006" key="5">
    <source>
        <dbReference type="Google" id="ProtNLM"/>
    </source>
</evidence>
<sequence>MMPTRRQMICDEELRLRNGKENSAGRGFPRTSEILCPESTSSAVAIFEQPELRAYKLGKQKCSYNQVELVIQDLSGGKVTELRVSEAIETVVGSEVEEQLRESCLKFHVRFVNNFRIQLYIYVVYAIPYGTTRPDKNTILYHWMPVTRSKCRKGCTGSVIRGLQRFGRMPRRGAAAVDGEDTWKEPRHLYIAIDEASTHVCPRHETSKFRLLVAAYDDKHQLLGTTVSSSIRVLANNDAPLGAASFKLHCNLKGVTGSSPLRSSRAQMSDHPISVQYRLPLQALPPNTSPSRSKAPATEEVPKNEPPLFTDSMLLLPSTRKESRQISRKQVVAARSDEQWKNALKGLHGDVNDHLVANVTDRVLEACSLKPVESIISLRILAKDLGSKREVLAGIFSVLQSVGVVHQCDKEKFIWLGSSNVIFTLTRLSKEVKQNARKKPMATGAGTRFDFNTSLLEQPTFRPTGGSTSESQAMDNSMCSLSKRLIRLFLMDVTAPVSWDQVLTIFLDNHQEKDYKDNFLTGRRLLDSLRILGTLHLIRRCLTRRCSQSATYQWLGGEAVTNRLNSLSGNCLEFTTGSTTLQKVVCSPSHFLRSSRYAIARRRKSFGTESHCSFHHDANTKNSIQRSQQLVESVATQKQFENKIEIPRRSKRRLAITDEVESEQFSAVCQQETTRKNLSVQTSIPKKPRLTVPSSKVTNNFIISQGNRNSDSGLNKPHTTNKLSCTASMSRNLVHCKGPDNSGMINCSIGDDVACEIQRYPFQTRSSSGCLSAAGPDQVAAKISRQNGQSAPIMSDSVLRRCDVEALSKTGWETRFELLNANDLDVRSEATSSQYGVENFLLNTTEHFGSAGPSVFQFPYKKRPHNWSSYLAVAAPGCFEQPISMEHAHSGFFVDVNNRSPLPCFRPLYYLQQLLTPQQVEHVTAQNPAFLFHYVHYFRVLYHKLSAQATQKGATIDQAVVRPVAEHGAVEMPCQLHERESNGSASPTLVPAPTLHQLLIPFSRGGPWLKKESMTDPNSHHTRCHSPVSTHHVDHPTTEELLER</sequence>
<dbReference type="RefSeq" id="XP_024388266.1">
    <property type="nucleotide sequence ID" value="XM_024532498.2"/>
</dbReference>
<dbReference type="AlphaFoldDB" id="A0A2K1JVF5"/>
<dbReference type="RefSeq" id="XP_073393219.1">
    <property type="nucleotide sequence ID" value="XM_073537118.1"/>
</dbReference>
<dbReference type="STRING" id="3218.A0A2K1JVF5"/>
<dbReference type="PANTHER" id="PTHR12081:SF18">
    <property type="entry name" value="TRANSCRIPTION FACTOR E2F2-RELATED"/>
    <property type="match status" value="1"/>
</dbReference>
<dbReference type="GO" id="GO:0000978">
    <property type="term" value="F:RNA polymerase II cis-regulatory region sequence-specific DNA binding"/>
    <property type="evidence" value="ECO:0000318"/>
    <property type="project" value="GO_Central"/>
</dbReference>
<dbReference type="GO" id="GO:0090575">
    <property type="term" value="C:RNA polymerase II transcription regulator complex"/>
    <property type="evidence" value="ECO:0000318"/>
    <property type="project" value="GO_Central"/>
</dbReference>
<dbReference type="OrthoDB" id="515355at2759"/>
<protein>
    <recommendedName>
        <fullName evidence="5">E2F/DP family winged-helix DNA-binding domain-containing protein</fullName>
    </recommendedName>
</protein>
<reference evidence="2 4" key="2">
    <citation type="journal article" date="2018" name="Plant J.">
        <title>The Physcomitrella patens chromosome-scale assembly reveals moss genome structure and evolution.</title>
        <authorList>
            <person name="Lang D."/>
            <person name="Ullrich K.K."/>
            <person name="Murat F."/>
            <person name="Fuchs J."/>
            <person name="Jenkins J."/>
            <person name="Haas F.B."/>
            <person name="Piednoel M."/>
            <person name="Gundlach H."/>
            <person name="Van Bel M."/>
            <person name="Meyberg R."/>
            <person name="Vives C."/>
            <person name="Morata J."/>
            <person name="Symeonidi A."/>
            <person name="Hiss M."/>
            <person name="Muchero W."/>
            <person name="Kamisugi Y."/>
            <person name="Saleh O."/>
            <person name="Blanc G."/>
            <person name="Decker E.L."/>
            <person name="van Gessel N."/>
            <person name="Grimwood J."/>
            <person name="Hayes R.D."/>
            <person name="Graham S.W."/>
            <person name="Gunter L.E."/>
            <person name="McDaniel S.F."/>
            <person name="Hoernstein S.N.W."/>
            <person name="Larsson A."/>
            <person name="Li F.W."/>
            <person name="Perroud P.F."/>
            <person name="Phillips J."/>
            <person name="Ranjan P."/>
            <person name="Rokshar D.S."/>
            <person name="Rothfels C.J."/>
            <person name="Schneider L."/>
            <person name="Shu S."/>
            <person name="Stevenson D.W."/>
            <person name="Thummler F."/>
            <person name="Tillich M."/>
            <person name="Villarreal Aguilar J.C."/>
            <person name="Widiez T."/>
            <person name="Wong G.K."/>
            <person name="Wymore A."/>
            <person name="Zhang Y."/>
            <person name="Zimmer A.D."/>
            <person name="Quatrano R.S."/>
            <person name="Mayer K.F.X."/>
            <person name="Goodstein D."/>
            <person name="Casacuberta J.M."/>
            <person name="Vandepoele K."/>
            <person name="Reski R."/>
            <person name="Cuming A.C."/>
            <person name="Tuskan G.A."/>
            <person name="Maumus F."/>
            <person name="Salse J."/>
            <person name="Schmutz J."/>
            <person name="Rensing S.A."/>
        </authorList>
    </citation>
    <scope>NUCLEOTIDE SEQUENCE [LARGE SCALE GENOMIC DNA]</scope>
    <source>
        <strain evidence="3 4">cv. Gransden 2004</strain>
    </source>
</reference>
<feature type="region of interest" description="Disordered" evidence="1">
    <location>
        <begin position="281"/>
        <end position="311"/>
    </location>
</feature>
<reference evidence="3" key="3">
    <citation type="submission" date="2020-12" db="UniProtKB">
        <authorList>
            <consortium name="EnsemblPlants"/>
        </authorList>
    </citation>
    <scope>IDENTIFICATION</scope>
</reference>